<accession>A0A2P6NS80</accession>
<dbReference type="AlphaFoldDB" id="A0A2P6NS80"/>
<dbReference type="EMBL" id="MDYQ01000027">
    <property type="protein sequence ID" value="PRP86728.1"/>
    <property type="molecule type" value="Genomic_DNA"/>
</dbReference>
<sequence length="762" mass="86494">MQILRVHKIRSLDHFRVASRRFATPKASRLQDFENTNAWTSSHGSGDVDQRLQPGFKNAKGIPLAGEGLCHCTFWPVMRYAKVDTVSHRTPPIVYRRFVGGSCSWGRLSTFGVNKRFLITKVMTVLFPFQSSCVRTDPSLSKNMADQKPTEPKTYSRLDQRARDAGYLANFCEEHNDNFRDFLLKMVECKTLAKLTSNARDICLKVCTHMNLAPVHYLDTISRSYTRFEAELNSVNNANKAMSVKNQLCDDMKHYFSFLKSHVGKSQIGAPGLAAVFQKKPVALEEFGRRHLGQDYNEEDANRYYYPQLFLFYGRFFDVYDGAIRGRAISDAMNAVEKEHQSDHVRNLKSNPAGLSEAWAGAGANVPSGPIPTFNYDKNEEPSNPQVEETLVSLGEAYNNAMIDLSALYNHKGQEWKDRWTTLTREEMVKWMELSREHAASRAEMGVMYCPEMNAQELAENGGKGMLDMMEECRKFSQDISQLDPFVSKIWMAMKAKGIESKKALITIVYSRRYVRMRGENSEKFRWTLLVFCVNVIVEALQLVSHEDQASGEPQKPSAPTTAQSFEQIVEKTISTLATEESTPLPKRDRSNPLERADPNLKRCAYSKCKNRETSDKKFQVCGRCKAVDVMVAYCSRDCQSKHWTEEDHKSKCGKKPASDDGLRKSERVEEIDDEEAERMAREALDELKLRKQKKSAKNHLRCSIPSVSRAAAYRCYCPLQEEASPLSCCQWIETRCRLLGTRIEGTSTSSGGWADGELTSA</sequence>
<feature type="region of interest" description="Disordered" evidence="4">
    <location>
        <begin position="577"/>
        <end position="597"/>
    </location>
</feature>
<evidence type="ECO:0000256" key="2">
    <source>
        <dbReference type="ARBA" id="ARBA00022771"/>
    </source>
</evidence>
<keyword evidence="3" id="KW-0862">Zinc</keyword>
<dbReference type="Gene3D" id="6.10.140.2220">
    <property type="match status" value="1"/>
</dbReference>
<keyword evidence="7" id="KW-1185">Reference proteome</keyword>
<evidence type="ECO:0000313" key="7">
    <source>
        <dbReference type="Proteomes" id="UP000241769"/>
    </source>
</evidence>
<dbReference type="InParanoid" id="A0A2P6NS80"/>
<evidence type="ECO:0000256" key="1">
    <source>
        <dbReference type="ARBA" id="ARBA00022723"/>
    </source>
</evidence>
<keyword evidence="2" id="KW-0863">Zinc-finger</keyword>
<dbReference type="InterPro" id="IPR002893">
    <property type="entry name" value="Znf_MYND"/>
</dbReference>
<dbReference type="Proteomes" id="UP000241769">
    <property type="component" value="Unassembled WGS sequence"/>
</dbReference>
<dbReference type="Pfam" id="PF01753">
    <property type="entry name" value="zf-MYND"/>
    <property type="match status" value="1"/>
</dbReference>
<feature type="compositionally biased region" description="Basic and acidic residues" evidence="4">
    <location>
        <begin position="649"/>
        <end position="669"/>
    </location>
</feature>
<gene>
    <name evidence="6" type="ORF">PROFUN_02877</name>
</gene>
<name>A0A2P6NS80_9EUKA</name>
<keyword evidence="1" id="KW-0479">Metal-binding</keyword>
<evidence type="ECO:0000259" key="5">
    <source>
        <dbReference type="Pfam" id="PF01753"/>
    </source>
</evidence>
<organism evidence="6 7">
    <name type="scientific">Planoprotostelium fungivorum</name>
    <dbReference type="NCBI Taxonomy" id="1890364"/>
    <lineage>
        <taxon>Eukaryota</taxon>
        <taxon>Amoebozoa</taxon>
        <taxon>Evosea</taxon>
        <taxon>Variosea</taxon>
        <taxon>Cavosteliida</taxon>
        <taxon>Cavosteliaceae</taxon>
        <taxon>Planoprotostelium</taxon>
    </lineage>
</organism>
<comment type="caution">
    <text evidence="6">The sequence shown here is derived from an EMBL/GenBank/DDBJ whole genome shotgun (WGS) entry which is preliminary data.</text>
</comment>
<evidence type="ECO:0000256" key="3">
    <source>
        <dbReference type="ARBA" id="ARBA00022833"/>
    </source>
</evidence>
<reference evidence="6 7" key="1">
    <citation type="journal article" date="2018" name="Genome Biol. Evol.">
        <title>Multiple Roots of Fruiting Body Formation in Amoebozoa.</title>
        <authorList>
            <person name="Hillmann F."/>
            <person name="Forbes G."/>
            <person name="Novohradska S."/>
            <person name="Ferling I."/>
            <person name="Riege K."/>
            <person name="Groth M."/>
            <person name="Westermann M."/>
            <person name="Marz M."/>
            <person name="Spaller T."/>
            <person name="Winckler T."/>
            <person name="Schaap P."/>
            <person name="Glockner G."/>
        </authorList>
    </citation>
    <scope>NUCLEOTIDE SEQUENCE [LARGE SCALE GENOMIC DNA]</scope>
    <source>
        <strain evidence="6 7">Jena</strain>
    </source>
</reference>
<feature type="compositionally biased region" description="Basic and acidic residues" evidence="4">
    <location>
        <begin position="586"/>
        <end position="597"/>
    </location>
</feature>
<evidence type="ECO:0000256" key="4">
    <source>
        <dbReference type="SAM" id="MobiDB-lite"/>
    </source>
</evidence>
<dbReference type="GO" id="GO:0008270">
    <property type="term" value="F:zinc ion binding"/>
    <property type="evidence" value="ECO:0007669"/>
    <property type="project" value="UniProtKB-KW"/>
</dbReference>
<feature type="region of interest" description="Disordered" evidence="4">
    <location>
        <begin position="649"/>
        <end position="675"/>
    </location>
</feature>
<feature type="domain" description="MYND-type" evidence="5">
    <location>
        <begin position="608"/>
        <end position="653"/>
    </location>
</feature>
<evidence type="ECO:0000313" key="6">
    <source>
        <dbReference type="EMBL" id="PRP86728.1"/>
    </source>
</evidence>
<dbReference type="SUPFAM" id="SSF144232">
    <property type="entry name" value="HIT/MYND zinc finger-like"/>
    <property type="match status" value="1"/>
</dbReference>
<protein>
    <recommendedName>
        <fullName evidence="5">MYND-type domain-containing protein</fullName>
    </recommendedName>
</protein>
<proteinExistence type="predicted"/>
<dbReference type="OrthoDB" id="3149405at2759"/>